<dbReference type="Pfam" id="PF00078">
    <property type="entry name" value="RVT_1"/>
    <property type="match status" value="1"/>
</dbReference>
<dbReference type="InterPro" id="IPR043502">
    <property type="entry name" value="DNA/RNA_pol_sf"/>
</dbReference>
<dbReference type="PANTHER" id="PTHR33064">
    <property type="entry name" value="POL PROTEIN"/>
    <property type="match status" value="1"/>
</dbReference>
<dbReference type="InterPro" id="IPR043128">
    <property type="entry name" value="Rev_trsase/Diguanyl_cyclase"/>
</dbReference>
<dbReference type="SUPFAM" id="SSF56672">
    <property type="entry name" value="DNA/RNA polymerases"/>
    <property type="match status" value="1"/>
</dbReference>
<dbReference type="PANTHER" id="PTHR33064:SF37">
    <property type="entry name" value="RIBONUCLEASE H"/>
    <property type="match status" value="1"/>
</dbReference>
<evidence type="ECO:0000259" key="1">
    <source>
        <dbReference type="PROSITE" id="PS50878"/>
    </source>
</evidence>
<dbReference type="Proteomes" id="UP000233837">
    <property type="component" value="Unassembled WGS sequence"/>
</dbReference>
<feature type="domain" description="Reverse transcriptase" evidence="1">
    <location>
        <begin position="1"/>
        <end position="81"/>
    </location>
</feature>
<sequence>MPFGLKNAPSEFKKIMNEIFNPYNKYILVYIDDVLIFSKTIDEHFKHLKTFIWLARTNGLVISEPKIKLFQTTIRFLGHTITNDTITPIQRSIEFADKFPDKILDNK</sequence>
<gene>
    <name evidence="2" type="ORF">MA16_Dca025065</name>
</gene>
<proteinExistence type="predicted"/>
<reference evidence="2 3" key="1">
    <citation type="journal article" date="2016" name="Sci. Rep.">
        <title>The Dendrobium catenatum Lindl. genome sequence provides insights into polysaccharide synthase, floral development and adaptive evolution.</title>
        <authorList>
            <person name="Zhang G.Q."/>
            <person name="Xu Q."/>
            <person name="Bian C."/>
            <person name="Tsai W.C."/>
            <person name="Yeh C.M."/>
            <person name="Liu K.W."/>
            <person name="Yoshida K."/>
            <person name="Zhang L.S."/>
            <person name="Chang S.B."/>
            <person name="Chen F."/>
            <person name="Shi Y."/>
            <person name="Su Y.Y."/>
            <person name="Zhang Y.Q."/>
            <person name="Chen L.J."/>
            <person name="Yin Y."/>
            <person name="Lin M."/>
            <person name="Huang H."/>
            <person name="Deng H."/>
            <person name="Wang Z.W."/>
            <person name="Zhu S.L."/>
            <person name="Zhao X."/>
            <person name="Deng C."/>
            <person name="Niu S.C."/>
            <person name="Huang J."/>
            <person name="Wang M."/>
            <person name="Liu G.H."/>
            <person name="Yang H.J."/>
            <person name="Xiao X.J."/>
            <person name="Hsiao Y.Y."/>
            <person name="Wu W.L."/>
            <person name="Chen Y.Y."/>
            <person name="Mitsuda N."/>
            <person name="Ohme-Takagi M."/>
            <person name="Luo Y.B."/>
            <person name="Van de Peer Y."/>
            <person name="Liu Z.J."/>
        </authorList>
    </citation>
    <scope>NUCLEOTIDE SEQUENCE [LARGE SCALE GENOMIC DNA]</scope>
    <source>
        <tissue evidence="2">The whole plant</tissue>
    </source>
</reference>
<evidence type="ECO:0000313" key="2">
    <source>
        <dbReference type="EMBL" id="PKU68130.1"/>
    </source>
</evidence>
<dbReference type="FunFam" id="3.30.70.270:FF:000003">
    <property type="entry name" value="Transposon Ty3-G Gag-Pol polyprotein"/>
    <property type="match status" value="1"/>
</dbReference>
<accession>A0A2I0VXK0</accession>
<dbReference type="AlphaFoldDB" id="A0A2I0VXK0"/>
<protein>
    <recommendedName>
        <fullName evidence="1">Reverse transcriptase domain-containing protein</fullName>
    </recommendedName>
</protein>
<organism evidence="2 3">
    <name type="scientific">Dendrobium catenatum</name>
    <dbReference type="NCBI Taxonomy" id="906689"/>
    <lineage>
        <taxon>Eukaryota</taxon>
        <taxon>Viridiplantae</taxon>
        <taxon>Streptophyta</taxon>
        <taxon>Embryophyta</taxon>
        <taxon>Tracheophyta</taxon>
        <taxon>Spermatophyta</taxon>
        <taxon>Magnoliopsida</taxon>
        <taxon>Liliopsida</taxon>
        <taxon>Asparagales</taxon>
        <taxon>Orchidaceae</taxon>
        <taxon>Epidendroideae</taxon>
        <taxon>Malaxideae</taxon>
        <taxon>Dendrobiinae</taxon>
        <taxon>Dendrobium</taxon>
    </lineage>
</organism>
<dbReference type="InterPro" id="IPR051320">
    <property type="entry name" value="Viral_Replic_Matur_Polypro"/>
</dbReference>
<dbReference type="PROSITE" id="PS50878">
    <property type="entry name" value="RT_POL"/>
    <property type="match status" value="1"/>
</dbReference>
<evidence type="ECO:0000313" key="3">
    <source>
        <dbReference type="Proteomes" id="UP000233837"/>
    </source>
</evidence>
<name>A0A2I0VXK0_9ASPA</name>
<keyword evidence="3" id="KW-1185">Reference proteome</keyword>
<dbReference type="EMBL" id="KZ503121">
    <property type="protein sequence ID" value="PKU68130.1"/>
    <property type="molecule type" value="Genomic_DNA"/>
</dbReference>
<reference evidence="2 3" key="2">
    <citation type="journal article" date="2017" name="Nature">
        <title>The Apostasia genome and the evolution of orchids.</title>
        <authorList>
            <person name="Zhang G.Q."/>
            <person name="Liu K.W."/>
            <person name="Li Z."/>
            <person name="Lohaus R."/>
            <person name="Hsiao Y.Y."/>
            <person name="Niu S.C."/>
            <person name="Wang J.Y."/>
            <person name="Lin Y.C."/>
            <person name="Xu Q."/>
            <person name="Chen L.J."/>
            <person name="Yoshida K."/>
            <person name="Fujiwara S."/>
            <person name="Wang Z.W."/>
            <person name="Zhang Y.Q."/>
            <person name="Mitsuda N."/>
            <person name="Wang M."/>
            <person name="Liu G.H."/>
            <person name="Pecoraro L."/>
            <person name="Huang H.X."/>
            <person name="Xiao X.J."/>
            <person name="Lin M."/>
            <person name="Wu X.Y."/>
            <person name="Wu W.L."/>
            <person name="Chen Y.Y."/>
            <person name="Chang S.B."/>
            <person name="Sakamoto S."/>
            <person name="Ohme-Takagi M."/>
            <person name="Yagi M."/>
            <person name="Zeng S.J."/>
            <person name="Shen C.Y."/>
            <person name="Yeh C.M."/>
            <person name="Luo Y.B."/>
            <person name="Tsai W.C."/>
            <person name="Van de Peer Y."/>
            <person name="Liu Z.J."/>
        </authorList>
    </citation>
    <scope>NUCLEOTIDE SEQUENCE [LARGE SCALE GENOMIC DNA]</scope>
    <source>
        <tissue evidence="2">The whole plant</tissue>
    </source>
</reference>
<dbReference type="Gene3D" id="3.30.70.270">
    <property type="match status" value="1"/>
</dbReference>
<dbReference type="InterPro" id="IPR000477">
    <property type="entry name" value="RT_dom"/>
</dbReference>